<keyword evidence="10" id="KW-1185">Reference proteome</keyword>
<feature type="transmembrane region" description="Helical" evidence="7">
    <location>
        <begin position="78"/>
        <end position="97"/>
    </location>
</feature>
<comment type="subcellular location">
    <subcellularLocation>
        <location evidence="1">Cell membrane</location>
        <topology evidence="1">Multi-pass membrane protein</topology>
    </subcellularLocation>
</comment>
<protein>
    <submittedName>
        <fullName evidence="9">MFS transporter</fullName>
    </submittedName>
</protein>
<evidence type="ECO:0000313" key="9">
    <source>
        <dbReference type="EMBL" id="GLK07907.1"/>
    </source>
</evidence>
<evidence type="ECO:0000256" key="5">
    <source>
        <dbReference type="ARBA" id="ARBA00022989"/>
    </source>
</evidence>
<gene>
    <name evidence="9" type="ORF">GCM10017600_13120</name>
</gene>
<feature type="transmembrane region" description="Helical" evidence="7">
    <location>
        <begin position="412"/>
        <end position="432"/>
    </location>
</feature>
<feature type="transmembrane region" description="Helical" evidence="7">
    <location>
        <begin position="254"/>
        <end position="279"/>
    </location>
</feature>
<evidence type="ECO:0000256" key="7">
    <source>
        <dbReference type="SAM" id="Phobius"/>
    </source>
</evidence>
<evidence type="ECO:0000256" key="1">
    <source>
        <dbReference type="ARBA" id="ARBA00004651"/>
    </source>
</evidence>
<keyword evidence="3" id="KW-1003">Cell membrane</keyword>
<name>A0A9W6HX14_9ACTN</name>
<dbReference type="Pfam" id="PF05977">
    <property type="entry name" value="MFS_3"/>
    <property type="match status" value="1"/>
</dbReference>
<dbReference type="GO" id="GO:0005886">
    <property type="term" value="C:plasma membrane"/>
    <property type="evidence" value="ECO:0007669"/>
    <property type="project" value="UniProtKB-SubCell"/>
</dbReference>
<dbReference type="PANTHER" id="PTHR23513">
    <property type="entry name" value="INTEGRAL MEMBRANE EFFLUX PROTEIN-RELATED"/>
    <property type="match status" value="1"/>
</dbReference>
<feature type="transmembrane region" description="Helical" evidence="7">
    <location>
        <begin position="109"/>
        <end position="128"/>
    </location>
</feature>
<keyword evidence="2" id="KW-0813">Transport</keyword>
<dbReference type="InterPro" id="IPR036259">
    <property type="entry name" value="MFS_trans_sf"/>
</dbReference>
<keyword evidence="5 7" id="KW-1133">Transmembrane helix</keyword>
<dbReference type="InterPro" id="IPR010290">
    <property type="entry name" value="TM_effector"/>
</dbReference>
<feature type="transmembrane region" description="Helical" evidence="7">
    <location>
        <begin position="173"/>
        <end position="194"/>
    </location>
</feature>
<feature type="transmembrane region" description="Helical" evidence="7">
    <location>
        <begin position="134"/>
        <end position="152"/>
    </location>
</feature>
<dbReference type="SUPFAM" id="SSF103473">
    <property type="entry name" value="MFS general substrate transporter"/>
    <property type="match status" value="1"/>
</dbReference>
<evidence type="ECO:0000256" key="3">
    <source>
        <dbReference type="ARBA" id="ARBA00022475"/>
    </source>
</evidence>
<keyword evidence="6 7" id="KW-0472">Membrane</keyword>
<feature type="transmembrane region" description="Helical" evidence="7">
    <location>
        <begin position="318"/>
        <end position="342"/>
    </location>
</feature>
<evidence type="ECO:0000256" key="2">
    <source>
        <dbReference type="ARBA" id="ARBA00022448"/>
    </source>
</evidence>
<dbReference type="EMBL" id="BSEV01000002">
    <property type="protein sequence ID" value="GLK07907.1"/>
    <property type="molecule type" value="Genomic_DNA"/>
</dbReference>
<accession>A0A9W6HX14</accession>
<proteinExistence type="predicted"/>
<feature type="transmembrane region" description="Helical" evidence="7">
    <location>
        <begin position="285"/>
        <end position="306"/>
    </location>
</feature>
<feature type="transmembrane region" description="Helical" evidence="7">
    <location>
        <begin position="200"/>
        <end position="218"/>
    </location>
</feature>
<keyword evidence="4 7" id="KW-0812">Transmembrane</keyword>
<dbReference type="Proteomes" id="UP001143474">
    <property type="component" value="Unassembled WGS sequence"/>
</dbReference>
<sequence length="441" mass="46147">MKDYLHSCEALPSQMPVQESGVILVLQTTPPPVVPLRRQRDYRLLLSARAASETGTEVSRLAVPLTAAVLLGASPTQMGVLTAVSSLPFLLFGLQAGAIADRLRRHRPVMVACEAASALAMATVPLAWAAGLLTVPWLVAVAFVVGVGTAVFRAASFPHLAVVVREEQRTEALAGMHSVFSIASVCGPGLAGLLVQLVTAPFAILVDAVSFLLSAFLIRSIKAEENHVPAPSRGMWTEIREGLRAVTGHPVLRVLCGCGIVINFFGAAYGAVFVLYAITELHLPAGLIGALTAFFGVGGLIGAAVTPRAARRFGESRVLACAVLFFPLNYVTAALASGPLWAKSLLMAASGLVSGTAVLAFAVCFSAVILRETPVELRGRVNATNTFTVQGVLSVGGLVGGLLGDLLGLRPVLWLGALGVALTIPWIWLSFLGRPSAPRER</sequence>
<evidence type="ECO:0000259" key="8">
    <source>
        <dbReference type="PROSITE" id="PS50850"/>
    </source>
</evidence>
<dbReference type="PROSITE" id="PS50850">
    <property type="entry name" value="MFS"/>
    <property type="match status" value="1"/>
</dbReference>
<reference evidence="9" key="1">
    <citation type="journal article" date="2014" name="Int. J. Syst. Evol. Microbiol.">
        <title>Complete genome sequence of Corynebacterium casei LMG S-19264T (=DSM 44701T), isolated from a smear-ripened cheese.</title>
        <authorList>
            <consortium name="US DOE Joint Genome Institute (JGI-PGF)"/>
            <person name="Walter F."/>
            <person name="Albersmeier A."/>
            <person name="Kalinowski J."/>
            <person name="Ruckert C."/>
        </authorList>
    </citation>
    <scope>NUCLEOTIDE SEQUENCE</scope>
    <source>
        <strain evidence="9">VKM Ac-2007</strain>
    </source>
</reference>
<dbReference type="CDD" id="cd06173">
    <property type="entry name" value="MFS_MefA_like"/>
    <property type="match status" value="1"/>
</dbReference>
<feature type="domain" description="Major facilitator superfamily (MFS) profile" evidence="8">
    <location>
        <begin position="203"/>
        <end position="441"/>
    </location>
</feature>
<evidence type="ECO:0000313" key="10">
    <source>
        <dbReference type="Proteomes" id="UP001143474"/>
    </source>
</evidence>
<dbReference type="PANTHER" id="PTHR23513:SF6">
    <property type="entry name" value="MAJOR FACILITATOR SUPERFAMILY ASSOCIATED DOMAIN-CONTAINING PROTEIN"/>
    <property type="match status" value="1"/>
</dbReference>
<feature type="transmembrane region" description="Helical" evidence="7">
    <location>
        <begin position="348"/>
        <end position="370"/>
    </location>
</feature>
<evidence type="ECO:0000256" key="4">
    <source>
        <dbReference type="ARBA" id="ARBA00022692"/>
    </source>
</evidence>
<reference evidence="9" key="2">
    <citation type="submission" date="2023-01" db="EMBL/GenBank/DDBJ databases">
        <authorList>
            <person name="Sun Q."/>
            <person name="Evtushenko L."/>
        </authorList>
    </citation>
    <scope>NUCLEOTIDE SEQUENCE</scope>
    <source>
        <strain evidence="9">VKM Ac-2007</strain>
    </source>
</reference>
<comment type="caution">
    <text evidence="9">The sequence shown here is derived from an EMBL/GenBank/DDBJ whole genome shotgun (WGS) entry which is preliminary data.</text>
</comment>
<dbReference type="AlphaFoldDB" id="A0A9W6HX14"/>
<dbReference type="Gene3D" id="1.20.1250.20">
    <property type="entry name" value="MFS general substrate transporter like domains"/>
    <property type="match status" value="1"/>
</dbReference>
<feature type="transmembrane region" description="Helical" evidence="7">
    <location>
        <begin position="382"/>
        <end position="400"/>
    </location>
</feature>
<dbReference type="GO" id="GO:0022857">
    <property type="term" value="F:transmembrane transporter activity"/>
    <property type="evidence" value="ECO:0007669"/>
    <property type="project" value="InterPro"/>
</dbReference>
<dbReference type="InterPro" id="IPR020846">
    <property type="entry name" value="MFS_dom"/>
</dbReference>
<evidence type="ECO:0000256" key="6">
    <source>
        <dbReference type="ARBA" id="ARBA00023136"/>
    </source>
</evidence>
<organism evidence="9 10">
    <name type="scientific">Streptosporangium carneum</name>
    <dbReference type="NCBI Taxonomy" id="47481"/>
    <lineage>
        <taxon>Bacteria</taxon>
        <taxon>Bacillati</taxon>
        <taxon>Actinomycetota</taxon>
        <taxon>Actinomycetes</taxon>
        <taxon>Streptosporangiales</taxon>
        <taxon>Streptosporangiaceae</taxon>
        <taxon>Streptosporangium</taxon>
    </lineage>
</organism>